<dbReference type="eggNOG" id="KOG4658">
    <property type="taxonomic scope" value="Eukaryota"/>
</dbReference>
<organism evidence="2 3">
    <name type="scientific">Amborella trichopoda</name>
    <dbReference type="NCBI Taxonomy" id="13333"/>
    <lineage>
        <taxon>Eukaryota</taxon>
        <taxon>Viridiplantae</taxon>
        <taxon>Streptophyta</taxon>
        <taxon>Embryophyta</taxon>
        <taxon>Tracheophyta</taxon>
        <taxon>Spermatophyta</taxon>
        <taxon>Magnoliopsida</taxon>
        <taxon>Amborellales</taxon>
        <taxon>Amborellaceae</taxon>
        <taxon>Amborella</taxon>
    </lineage>
</organism>
<dbReference type="Proteomes" id="UP000017836">
    <property type="component" value="Unassembled WGS sequence"/>
</dbReference>
<reference evidence="3" key="1">
    <citation type="journal article" date="2013" name="Science">
        <title>The Amborella genome and the evolution of flowering plants.</title>
        <authorList>
            <consortium name="Amborella Genome Project"/>
        </authorList>
    </citation>
    <scope>NUCLEOTIDE SEQUENCE [LARGE SCALE GENOMIC DNA]</scope>
</reference>
<accession>W1NRV3</accession>
<protein>
    <submittedName>
        <fullName evidence="2">Uncharacterized protein</fullName>
    </submittedName>
</protein>
<name>W1NRV3_AMBTC</name>
<gene>
    <name evidence="2" type="ORF">AMTR_s00243p00014580</name>
</gene>
<dbReference type="Pfam" id="PF13855">
    <property type="entry name" value="LRR_8"/>
    <property type="match status" value="1"/>
</dbReference>
<dbReference type="InterPro" id="IPR032675">
    <property type="entry name" value="LRR_dom_sf"/>
</dbReference>
<dbReference type="InterPro" id="IPR001611">
    <property type="entry name" value="Leu-rich_rpt"/>
</dbReference>
<dbReference type="OMA" id="PEANKWQ"/>
<evidence type="ECO:0000256" key="1">
    <source>
        <dbReference type="SAM" id="MobiDB-lite"/>
    </source>
</evidence>
<dbReference type="PANTHER" id="PTHR47186">
    <property type="entry name" value="LEUCINE-RICH REPEAT-CONTAINING PROTEIN 57"/>
    <property type="match status" value="1"/>
</dbReference>
<feature type="region of interest" description="Disordered" evidence="1">
    <location>
        <begin position="134"/>
        <end position="175"/>
    </location>
</feature>
<dbReference type="EMBL" id="KI395871">
    <property type="protein sequence ID" value="ERM97750.1"/>
    <property type="molecule type" value="Genomic_DNA"/>
</dbReference>
<dbReference type="AlphaFoldDB" id="W1NRV3"/>
<dbReference type="HOGENOM" id="CLU_1534614_0_0_1"/>
<dbReference type="SUPFAM" id="SSF52058">
    <property type="entry name" value="L domain-like"/>
    <property type="match status" value="1"/>
</dbReference>
<dbReference type="Gene3D" id="3.80.10.10">
    <property type="entry name" value="Ribonuclease Inhibitor"/>
    <property type="match status" value="1"/>
</dbReference>
<evidence type="ECO:0000313" key="2">
    <source>
        <dbReference type="EMBL" id="ERM97750.1"/>
    </source>
</evidence>
<feature type="compositionally biased region" description="Basic and acidic residues" evidence="1">
    <location>
        <begin position="146"/>
        <end position="162"/>
    </location>
</feature>
<evidence type="ECO:0000313" key="3">
    <source>
        <dbReference type="Proteomes" id="UP000017836"/>
    </source>
</evidence>
<keyword evidence="3" id="KW-1185">Reference proteome</keyword>
<proteinExistence type="predicted"/>
<dbReference type="Gramene" id="ERM97750">
    <property type="protein sequence ID" value="ERM97750"/>
    <property type="gene ID" value="AMTR_s00243p00014580"/>
</dbReference>
<sequence>MHDVMRAFPDSKEGPKFLVRAGAAPSEAPEANKWQGVERVSLMKYDIKDLPELPKGYPKLVTLLLQYNEELKTIPSTNFFQDMDQLSVLVLRFTNIESLPHSLSPLVNLQVLRLSDCSYLRELPPIGGPAPTAPSVGPVMVLSSNRDARGDGKSKEAKDPRFMVHGPYNSRMDTV</sequence>
<dbReference type="PANTHER" id="PTHR47186:SF20">
    <property type="entry name" value="DISEASE RESISTANCE PROTEIN RPS5-LIKE"/>
    <property type="match status" value="1"/>
</dbReference>